<organism evidence="1">
    <name type="scientific">marine sediment metagenome</name>
    <dbReference type="NCBI Taxonomy" id="412755"/>
    <lineage>
        <taxon>unclassified sequences</taxon>
        <taxon>metagenomes</taxon>
        <taxon>ecological metagenomes</taxon>
    </lineage>
</organism>
<evidence type="ECO:0000313" key="1">
    <source>
        <dbReference type="EMBL" id="KKL70605.1"/>
    </source>
</evidence>
<reference evidence="1" key="1">
    <citation type="journal article" date="2015" name="Nature">
        <title>Complex archaea that bridge the gap between prokaryotes and eukaryotes.</title>
        <authorList>
            <person name="Spang A."/>
            <person name="Saw J.H."/>
            <person name="Jorgensen S.L."/>
            <person name="Zaremba-Niedzwiedzka K."/>
            <person name="Martijn J."/>
            <person name="Lind A.E."/>
            <person name="van Eijk R."/>
            <person name="Schleper C."/>
            <person name="Guy L."/>
            <person name="Ettema T.J."/>
        </authorList>
    </citation>
    <scope>NUCLEOTIDE SEQUENCE</scope>
</reference>
<accession>A0A0F9GME2</accession>
<dbReference type="EMBL" id="LAZR01025850">
    <property type="protein sequence ID" value="KKL70605.1"/>
    <property type="molecule type" value="Genomic_DNA"/>
</dbReference>
<protein>
    <submittedName>
        <fullName evidence="1">Uncharacterized protein</fullName>
    </submittedName>
</protein>
<name>A0A0F9GME2_9ZZZZ</name>
<comment type="caution">
    <text evidence="1">The sequence shown here is derived from an EMBL/GenBank/DDBJ whole genome shotgun (WGS) entry which is preliminary data.</text>
</comment>
<proteinExistence type="predicted"/>
<gene>
    <name evidence="1" type="ORF">LCGC14_2103220</name>
</gene>
<sequence>IQLPTSAGLMTFYFERADTVDLKAGTYFWDFGIFRASEKITCGKGQLELKQPILLGDVPA</sequence>
<dbReference type="AlphaFoldDB" id="A0A0F9GME2"/>
<feature type="non-terminal residue" evidence="1">
    <location>
        <position position="1"/>
    </location>
</feature>